<proteinExistence type="predicted"/>
<name>A0A9E7UNF2_METWO</name>
<dbReference type="Proteomes" id="UP001065373">
    <property type="component" value="Chromosome"/>
</dbReference>
<gene>
    <name evidence="1" type="ORF">N5910_03500</name>
</gene>
<dbReference type="AlphaFoldDB" id="A0A9E7UNF2"/>
<dbReference type="EMBL" id="CP104550">
    <property type="protein sequence ID" value="UXH32363.1"/>
    <property type="molecule type" value="Genomic_DNA"/>
</dbReference>
<accession>A0A9E7UNF2</accession>
<organism evidence="1">
    <name type="scientific">Methanothermobacter wolfeii</name>
    <name type="common">Methanobacterium wolfei</name>
    <dbReference type="NCBI Taxonomy" id="145261"/>
    <lineage>
        <taxon>Archaea</taxon>
        <taxon>Methanobacteriati</taxon>
        <taxon>Methanobacteriota</taxon>
        <taxon>Methanomada group</taxon>
        <taxon>Methanobacteria</taxon>
        <taxon>Methanobacteriales</taxon>
        <taxon>Methanobacteriaceae</taxon>
        <taxon>Methanothermobacter</taxon>
    </lineage>
</organism>
<dbReference type="RefSeq" id="WP_261599782.1">
    <property type="nucleotide sequence ID" value="NZ_CP104550.1"/>
</dbReference>
<protein>
    <submittedName>
        <fullName evidence="1">Uncharacterized protein</fullName>
    </submittedName>
</protein>
<reference evidence="1" key="1">
    <citation type="submission" date="2022-09" db="EMBL/GenBank/DDBJ databases">
        <title>Characterization of three MwoI isoschizomers from sequenced genome and metagenomes.</title>
        <authorList>
            <person name="Fomenkov A."/>
            <person name="Xu S.Y."/>
            <person name="Roberts R.J."/>
        </authorList>
    </citation>
    <scope>NUCLEOTIDE SEQUENCE</scope>
    <source>
        <strain evidence="1">DSM 2970</strain>
    </source>
</reference>
<dbReference type="GeneID" id="75106286"/>
<sequence>MNYGKTGLDFSLFTGLVNGATIAMAMTENDEQIILLEKEDRLKGSIKDPEELERPAADLMFSMDAKDMASLLKKIMTLQNP</sequence>
<evidence type="ECO:0000313" key="1">
    <source>
        <dbReference type="EMBL" id="UXH32363.1"/>
    </source>
</evidence>